<feature type="domain" description="RNA polymerase sigma-70 region 2" evidence="6">
    <location>
        <begin position="23"/>
        <end position="90"/>
    </location>
</feature>
<feature type="domain" description="RNA polymerase sigma factor 70 region 4 type 2" evidence="7">
    <location>
        <begin position="121"/>
        <end position="172"/>
    </location>
</feature>
<dbReference type="InterPro" id="IPR013325">
    <property type="entry name" value="RNA_pol_sigma_r2"/>
</dbReference>
<organism evidence="8 9">
    <name type="scientific">Hungatella hathewayi WAL-18680</name>
    <dbReference type="NCBI Taxonomy" id="742737"/>
    <lineage>
        <taxon>Bacteria</taxon>
        <taxon>Bacillati</taxon>
        <taxon>Bacillota</taxon>
        <taxon>Clostridia</taxon>
        <taxon>Lachnospirales</taxon>
        <taxon>Lachnospiraceae</taxon>
        <taxon>Hungatella</taxon>
    </lineage>
</organism>
<dbReference type="RefSeq" id="WP_006779675.1">
    <property type="nucleotide sequence ID" value="NZ_CP040506.1"/>
</dbReference>
<dbReference type="SUPFAM" id="SSF88659">
    <property type="entry name" value="Sigma3 and sigma4 domains of RNA polymerase sigma factors"/>
    <property type="match status" value="1"/>
</dbReference>
<dbReference type="CDD" id="cd06171">
    <property type="entry name" value="Sigma70_r4"/>
    <property type="match status" value="1"/>
</dbReference>
<reference evidence="8 9" key="1">
    <citation type="submission" date="2011-08" db="EMBL/GenBank/DDBJ databases">
        <title>The Genome Sequence of Clostridium hathewayi WAL-18680.</title>
        <authorList>
            <consortium name="The Broad Institute Genome Sequencing Platform"/>
            <person name="Earl A."/>
            <person name="Ward D."/>
            <person name="Feldgarden M."/>
            <person name="Gevers D."/>
            <person name="Finegold S.M."/>
            <person name="Summanen P.H."/>
            <person name="Molitoris D.R."/>
            <person name="Song M."/>
            <person name="Daigneault M."/>
            <person name="Allen-Vercoe E."/>
            <person name="Young S.K."/>
            <person name="Zeng Q."/>
            <person name="Gargeya S."/>
            <person name="Fitzgerald M."/>
            <person name="Haas B."/>
            <person name="Abouelleil A."/>
            <person name="Alvarado L."/>
            <person name="Arachchi H.M."/>
            <person name="Berlin A."/>
            <person name="Brown A."/>
            <person name="Chapman S.B."/>
            <person name="Chen Z."/>
            <person name="Dunbar C."/>
            <person name="Freedman E."/>
            <person name="Gearin G."/>
            <person name="Gellesch M."/>
            <person name="Goldberg J."/>
            <person name="Griggs A."/>
            <person name="Gujja S."/>
            <person name="Heiman D."/>
            <person name="Howarth C."/>
            <person name="Larson L."/>
            <person name="Lui A."/>
            <person name="MacDonald P.J.P."/>
            <person name="Montmayeur A."/>
            <person name="Murphy C."/>
            <person name="Neiman D."/>
            <person name="Pearson M."/>
            <person name="Priest M."/>
            <person name="Roberts A."/>
            <person name="Saif S."/>
            <person name="Shea T."/>
            <person name="Shenoy N."/>
            <person name="Sisk P."/>
            <person name="Stolte C."/>
            <person name="Sykes S."/>
            <person name="Wortman J."/>
            <person name="Nusbaum C."/>
            <person name="Birren B."/>
        </authorList>
    </citation>
    <scope>NUCLEOTIDE SEQUENCE [LARGE SCALE GENOMIC DNA]</scope>
    <source>
        <strain evidence="8 9">WAL-18680</strain>
    </source>
</reference>
<gene>
    <name evidence="8" type="ORF">HMPREF9473_01692</name>
</gene>
<keyword evidence="2" id="KW-0805">Transcription regulation</keyword>
<evidence type="ECO:0008006" key="10">
    <source>
        <dbReference type="Google" id="ProtNLM"/>
    </source>
</evidence>
<dbReference type="Proteomes" id="UP000005384">
    <property type="component" value="Unassembled WGS sequence"/>
</dbReference>
<dbReference type="GO" id="GO:0006352">
    <property type="term" value="P:DNA-templated transcription initiation"/>
    <property type="evidence" value="ECO:0007669"/>
    <property type="project" value="InterPro"/>
</dbReference>
<dbReference type="PATRIC" id="fig|742737.3.peg.1717"/>
<name>G5IDW5_9FIRM</name>
<evidence type="ECO:0000259" key="7">
    <source>
        <dbReference type="Pfam" id="PF08281"/>
    </source>
</evidence>
<dbReference type="AlphaFoldDB" id="G5IDW5"/>
<dbReference type="PANTHER" id="PTHR43133">
    <property type="entry name" value="RNA POLYMERASE ECF-TYPE SIGMA FACTO"/>
    <property type="match status" value="1"/>
</dbReference>
<sequence>MNENEVMLVRRMQQKDADAFDEIFERYHNRLFRMAYLISGNYADSEDIVQETFVKCYCSCRELKDCSRFPSWLYQILTRTAWRYAKKQRREEPVETFFEEGDSDSGNAPLESILREEERTAVMAAINRLELKQRTVVILYYYNQLSTKEISRILGCLEGTVKSRLHTARKNLEQSLKEEGTKVWKTESWIL</sequence>
<dbReference type="Gene3D" id="1.10.1740.10">
    <property type="match status" value="1"/>
</dbReference>
<dbReference type="Pfam" id="PF08281">
    <property type="entry name" value="Sigma70_r4_2"/>
    <property type="match status" value="1"/>
</dbReference>
<dbReference type="HOGENOM" id="CLU_047691_3_1_9"/>
<dbReference type="NCBIfam" id="TIGR02937">
    <property type="entry name" value="sigma70-ECF"/>
    <property type="match status" value="1"/>
</dbReference>
<dbReference type="GO" id="GO:0003677">
    <property type="term" value="F:DNA binding"/>
    <property type="evidence" value="ECO:0007669"/>
    <property type="project" value="UniProtKB-KW"/>
</dbReference>
<dbReference type="InterPro" id="IPR039425">
    <property type="entry name" value="RNA_pol_sigma-70-like"/>
</dbReference>
<evidence type="ECO:0000256" key="4">
    <source>
        <dbReference type="ARBA" id="ARBA00023125"/>
    </source>
</evidence>
<keyword evidence="4" id="KW-0238">DNA-binding</keyword>
<dbReference type="InterPro" id="IPR007627">
    <property type="entry name" value="RNA_pol_sigma70_r2"/>
</dbReference>
<dbReference type="InterPro" id="IPR014284">
    <property type="entry name" value="RNA_pol_sigma-70_dom"/>
</dbReference>
<dbReference type="Pfam" id="PF04542">
    <property type="entry name" value="Sigma70_r2"/>
    <property type="match status" value="1"/>
</dbReference>
<dbReference type="InterPro" id="IPR036388">
    <property type="entry name" value="WH-like_DNA-bd_sf"/>
</dbReference>
<evidence type="ECO:0000256" key="5">
    <source>
        <dbReference type="ARBA" id="ARBA00023163"/>
    </source>
</evidence>
<keyword evidence="9" id="KW-1185">Reference proteome</keyword>
<evidence type="ECO:0000256" key="2">
    <source>
        <dbReference type="ARBA" id="ARBA00023015"/>
    </source>
</evidence>
<dbReference type="Gene3D" id="1.10.10.10">
    <property type="entry name" value="Winged helix-like DNA-binding domain superfamily/Winged helix DNA-binding domain"/>
    <property type="match status" value="1"/>
</dbReference>
<accession>G5IDW5</accession>
<dbReference type="InterPro" id="IPR013324">
    <property type="entry name" value="RNA_pol_sigma_r3/r4-like"/>
</dbReference>
<evidence type="ECO:0000313" key="9">
    <source>
        <dbReference type="Proteomes" id="UP000005384"/>
    </source>
</evidence>
<dbReference type="EMBL" id="ADLN01000027">
    <property type="protein sequence ID" value="EHI60303.1"/>
    <property type="molecule type" value="Genomic_DNA"/>
</dbReference>
<keyword evidence="5" id="KW-0804">Transcription</keyword>
<evidence type="ECO:0000259" key="6">
    <source>
        <dbReference type="Pfam" id="PF04542"/>
    </source>
</evidence>
<dbReference type="InterPro" id="IPR013249">
    <property type="entry name" value="RNA_pol_sigma70_r4_t2"/>
</dbReference>
<dbReference type="PANTHER" id="PTHR43133:SF8">
    <property type="entry name" value="RNA POLYMERASE SIGMA FACTOR HI_1459-RELATED"/>
    <property type="match status" value="1"/>
</dbReference>
<proteinExistence type="inferred from homology"/>
<dbReference type="SUPFAM" id="SSF88946">
    <property type="entry name" value="Sigma2 domain of RNA polymerase sigma factors"/>
    <property type="match status" value="1"/>
</dbReference>
<keyword evidence="3" id="KW-0731">Sigma factor</keyword>
<dbReference type="GO" id="GO:0016987">
    <property type="term" value="F:sigma factor activity"/>
    <property type="evidence" value="ECO:0007669"/>
    <property type="project" value="UniProtKB-KW"/>
</dbReference>
<comment type="caution">
    <text evidence="8">The sequence shown here is derived from an EMBL/GenBank/DDBJ whole genome shotgun (WGS) entry which is preliminary data.</text>
</comment>
<evidence type="ECO:0000256" key="1">
    <source>
        <dbReference type="ARBA" id="ARBA00010641"/>
    </source>
</evidence>
<protein>
    <recommendedName>
        <fullName evidence="10">RNA polymerase sigma factor</fullName>
    </recommendedName>
</protein>
<evidence type="ECO:0000256" key="3">
    <source>
        <dbReference type="ARBA" id="ARBA00023082"/>
    </source>
</evidence>
<comment type="similarity">
    <text evidence="1">Belongs to the sigma-70 factor family. ECF subfamily.</text>
</comment>
<evidence type="ECO:0000313" key="8">
    <source>
        <dbReference type="EMBL" id="EHI60303.1"/>
    </source>
</evidence>